<dbReference type="PaxDb" id="2903-EOD30710"/>
<evidence type="ECO:0000313" key="2">
    <source>
        <dbReference type="EnsemblProtists" id="EOD30710"/>
    </source>
</evidence>
<dbReference type="KEGG" id="ehx:EMIHUDRAFT_468313"/>
<evidence type="ECO:0000313" key="3">
    <source>
        <dbReference type="Proteomes" id="UP000013827"/>
    </source>
</evidence>
<evidence type="ECO:0000256" key="1">
    <source>
        <dbReference type="SAM" id="MobiDB-lite"/>
    </source>
</evidence>
<protein>
    <submittedName>
        <fullName evidence="2">Uncharacterized protein</fullName>
    </submittedName>
</protein>
<dbReference type="RefSeq" id="XP_005783139.1">
    <property type="nucleotide sequence ID" value="XM_005783082.1"/>
</dbReference>
<reference evidence="2" key="2">
    <citation type="submission" date="2024-10" db="UniProtKB">
        <authorList>
            <consortium name="EnsemblProtists"/>
        </authorList>
    </citation>
    <scope>IDENTIFICATION</scope>
</reference>
<dbReference type="EnsemblProtists" id="EOD30710">
    <property type="protein sequence ID" value="EOD30710"/>
    <property type="gene ID" value="EMIHUDRAFT_468313"/>
</dbReference>
<proteinExistence type="predicted"/>
<reference evidence="3" key="1">
    <citation type="journal article" date="2013" name="Nature">
        <title>Pan genome of the phytoplankton Emiliania underpins its global distribution.</title>
        <authorList>
            <person name="Read B.A."/>
            <person name="Kegel J."/>
            <person name="Klute M.J."/>
            <person name="Kuo A."/>
            <person name="Lefebvre S.C."/>
            <person name="Maumus F."/>
            <person name="Mayer C."/>
            <person name="Miller J."/>
            <person name="Monier A."/>
            <person name="Salamov A."/>
            <person name="Young J."/>
            <person name="Aguilar M."/>
            <person name="Claverie J.M."/>
            <person name="Frickenhaus S."/>
            <person name="Gonzalez K."/>
            <person name="Herman E.K."/>
            <person name="Lin Y.C."/>
            <person name="Napier J."/>
            <person name="Ogata H."/>
            <person name="Sarno A.F."/>
            <person name="Shmutz J."/>
            <person name="Schroeder D."/>
            <person name="de Vargas C."/>
            <person name="Verret F."/>
            <person name="von Dassow P."/>
            <person name="Valentin K."/>
            <person name="Van de Peer Y."/>
            <person name="Wheeler G."/>
            <person name="Dacks J.B."/>
            <person name="Delwiche C.F."/>
            <person name="Dyhrman S.T."/>
            <person name="Glockner G."/>
            <person name="John U."/>
            <person name="Richards T."/>
            <person name="Worden A.Z."/>
            <person name="Zhang X."/>
            <person name="Grigoriev I.V."/>
            <person name="Allen A.E."/>
            <person name="Bidle K."/>
            <person name="Borodovsky M."/>
            <person name="Bowler C."/>
            <person name="Brownlee C."/>
            <person name="Cock J.M."/>
            <person name="Elias M."/>
            <person name="Gladyshev V.N."/>
            <person name="Groth M."/>
            <person name="Guda C."/>
            <person name="Hadaegh A."/>
            <person name="Iglesias-Rodriguez M.D."/>
            <person name="Jenkins J."/>
            <person name="Jones B.M."/>
            <person name="Lawson T."/>
            <person name="Leese F."/>
            <person name="Lindquist E."/>
            <person name="Lobanov A."/>
            <person name="Lomsadze A."/>
            <person name="Malik S.B."/>
            <person name="Marsh M.E."/>
            <person name="Mackinder L."/>
            <person name="Mock T."/>
            <person name="Mueller-Roeber B."/>
            <person name="Pagarete A."/>
            <person name="Parker M."/>
            <person name="Probert I."/>
            <person name="Quesneville H."/>
            <person name="Raines C."/>
            <person name="Rensing S.A."/>
            <person name="Riano-Pachon D.M."/>
            <person name="Richier S."/>
            <person name="Rokitta S."/>
            <person name="Shiraiwa Y."/>
            <person name="Soanes D.M."/>
            <person name="van der Giezen M."/>
            <person name="Wahlund T.M."/>
            <person name="Williams B."/>
            <person name="Wilson W."/>
            <person name="Wolfe G."/>
            <person name="Wurch L.L."/>
        </authorList>
    </citation>
    <scope>NUCLEOTIDE SEQUENCE</scope>
</reference>
<feature type="region of interest" description="Disordered" evidence="1">
    <location>
        <begin position="1"/>
        <end position="77"/>
    </location>
</feature>
<accession>A0A0D3K4M5</accession>
<sequence>MAVAAHRRPQAAGAQGRALGCPSPRFGRRPAAWAAGGRAGRVLPSGVPMGDASPAPPAHAATMTPRHANPRSAGRPGVEGLLQQRWRGPARLGVSTSIPACVPRRFFLWFLEDATI</sequence>
<organism evidence="2 3">
    <name type="scientific">Emiliania huxleyi (strain CCMP1516)</name>
    <dbReference type="NCBI Taxonomy" id="280463"/>
    <lineage>
        <taxon>Eukaryota</taxon>
        <taxon>Haptista</taxon>
        <taxon>Haptophyta</taxon>
        <taxon>Prymnesiophyceae</taxon>
        <taxon>Isochrysidales</taxon>
        <taxon>Noelaerhabdaceae</taxon>
        <taxon>Emiliania</taxon>
    </lineage>
</organism>
<dbReference type="GeneID" id="17275983"/>
<dbReference type="AlphaFoldDB" id="A0A0D3K4M5"/>
<dbReference type="HOGENOM" id="CLU_2103310_0_0_1"/>
<feature type="compositionally biased region" description="Low complexity" evidence="1">
    <location>
        <begin position="58"/>
        <end position="67"/>
    </location>
</feature>
<keyword evidence="3" id="KW-1185">Reference proteome</keyword>
<name>A0A0D3K4M5_EMIH1</name>
<dbReference type="Proteomes" id="UP000013827">
    <property type="component" value="Unassembled WGS sequence"/>
</dbReference>
<feature type="compositionally biased region" description="Low complexity" evidence="1">
    <location>
        <begin position="10"/>
        <end position="20"/>
    </location>
</feature>